<comment type="similarity">
    <text evidence="1">Belongs to the Gfa family.</text>
</comment>
<dbReference type="HOGENOM" id="CLU_038839_0_0_1"/>
<proteinExistence type="inferred from homology"/>
<dbReference type="InParanoid" id="A0A0D2AP45"/>
<evidence type="ECO:0000313" key="7">
    <source>
        <dbReference type="Proteomes" id="UP000053259"/>
    </source>
</evidence>
<organism evidence="6 7">
    <name type="scientific">Verruconis gallopava</name>
    <dbReference type="NCBI Taxonomy" id="253628"/>
    <lineage>
        <taxon>Eukaryota</taxon>
        <taxon>Fungi</taxon>
        <taxon>Dikarya</taxon>
        <taxon>Ascomycota</taxon>
        <taxon>Pezizomycotina</taxon>
        <taxon>Dothideomycetes</taxon>
        <taxon>Pleosporomycetidae</taxon>
        <taxon>Venturiales</taxon>
        <taxon>Sympoventuriaceae</taxon>
        <taxon>Verruconis</taxon>
    </lineage>
</organism>
<dbReference type="GeneID" id="27315615"/>
<dbReference type="Gene3D" id="3.90.1590.10">
    <property type="entry name" value="glutathione-dependent formaldehyde- activating enzyme (gfa)"/>
    <property type="match status" value="2"/>
</dbReference>
<protein>
    <recommendedName>
        <fullName evidence="5">CENP-V/GFA domain-containing protein</fullName>
    </recommendedName>
</protein>
<evidence type="ECO:0000313" key="6">
    <source>
        <dbReference type="EMBL" id="KIW00889.1"/>
    </source>
</evidence>
<dbReference type="PANTHER" id="PTHR33337:SF31">
    <property type="entry name" value="DUF636 DOMAIN PROTEIN (AFU_ORTHOLOGUE AFUA_2G12650)"/>
    <property type="match status" value="1"/>
</dbReference>
<evidence type="ECO:0000256" key="4">
    <source>
        <dbReference type="ARBA" id="ARBA00023239"/>
    </source>
</evidence>
<keyword evidence="7" id="KW-1185">Reference proteome</keyword>
<sequence length="364" mass="40643">MMAESKTFTARCHCSNAKLSFAVPASSLPLTSHTCHCSICRRIHGTLSVFHARIPSPPTPDPRHCPSLTSYRAHPSSDVLRFFCSTCGSQLIALAEADQHWFVSTGLVEGGDETVFEYKEAIFATHAVDGGLADWLDQRVTRKWDTFIGVGESLEADAWENSKRRVCDGERGSVLHVYCQCRGVEFRISRPDYASTAFQQLFPHLEIPSVNLASRTAEKDEGERTWWVARDPSKYLASACLCTSCRLSTGCELTCWASVAIMFITPADGSPFKTEFGTLKTYNSSPDTFRRFCGTCGATVFWHHMVERPGEIDVAVGLMDARTGARAEDWLEWRKQPPSFAEDAINKKLAKQLTDGYMRWVNTK</sequence>
<dbReference type="InterPro" id="IPR006913">
    <property type="entry name" value="CENP-V/GFA"/>
</dbReference>
<feature type="domain" description="CENP-V/GFA" evidence="5">
    <location>
        <begin position="215"/>
        <end position="331"/>
    </location>
</feature>
<evidence type="ECO:0000256" key="3">
    <source>
        <dbReference type="ARBA" id="ARBA00022833"/>
    </source>
</evidence>
<keyword evidence="4" id="KW-0456">Lyase</keyword>
<accession>A0A0D2AP45</accession>
<dbReference type="AlphaFoldDB" id="A0A0D2AP45"/>
<dbReference type="EMBL" id="KN847559">
    <property type="protein sequence ID" value="KIW00889.1"/>
    <property type="molecule type" value="Genomic_DNA"/>
</dbReference>
<dbReference type="VEuPathDB" id="FungiDB:PV09_07642"/>
<reference evidence="6 7" key="1">
    <citation type="submission" date="2015-01" db="EMBL/GenBank/DDBJ databases">
        <title>The Genome Sequence of Ochroconis gallopava CBS43764.</title>
        <authorList>
            <consortium name="The Broad Institute Genomics Platform"/>
            <person name="Cuomo C."/>
            <person name="de Hoog S."/>
            <person name="Gorbushina A."/>
            <person name="Stielow B."/>
            <person name="Teixiera M."/>
            <person name="Abouelleil A."/>
            <person name="Chapman S.B."/>
            <person name="Priest M."/>
            <person name="Young S.K."/>
            <person name="Wortman J."/>
            <person name="Nusbaum C."/>
            <person name="Birren B."/>
        </authorList>
    </citation>
    <scope>NUCLEOTIDE SEQUENCE [LARGE SCALE GENOMIC DNA]</scope>
    <source>
        <strain evidence="6 7">CBS 43764</strain>
    </source>
</reference>
<dbReference type="PANTHER" id="PTHR33337">
    <property type="entry name" value="GFA DOMAIN-CONTAINING PROTEIN"/>
    <property type="match status" value="1"/>
</dbReference>
<name>A0A0D2AP45_9PEZI</name>
<feature type="domain" description="CENP-V/GFA" evidence="5">
    <location>
        <begin position="8"/>
        <end position="119"/>
    </location>
</feature>
<gene>
    <name evidence="6" type="ORF">PV09_07642</name>
</gene>
<dbReference type="Pfam" id="PF04828">
    <property type="entry name" value="GFA"/>
    <property type="match status" value="2"/>
</dbReference>
<dbReference type="SUPFAM" id="SSF51316">
    <property type="entry name" value="Mss4-like"/>
    <property type="match status" value="2"/>
</dbReference>
<dbReference type="GO" id="GO:0046872">
    <property type="term" value="F:metal ion binding"/>
    <property type="evidence" value="ECO:0007669"/>
    <property type="project" value="UniProtKB-KW"/>
</dbReference>
<keyword evidence="3" id="KW-0862">Zinc</keyword>
<evidence type="ECO:0000256" key="1">
    <source>
        <dbReference type="ARBA" id="ARBA00005495"/>
    </source>
</evidence>
<dbReference type="Proteomes" id="UP000053259">
    <property type="component" value="Unassembled WGS sequence"/>
</dbReference>
<dbReference type="RefSeq" id="XP_016210758.1">
    <property type="nucleotide sequence ID" value="XM_016361432.1"/>
</dbReference>
<dbReference type="InterPro" id="IPR011057">
    <property type="entry name" value="Mss4-like_sf"/>
</dbReference>
<dbReference type="OrthoDB" id="5422068at2759"/>
<dbReference type="PROSITE" id="PS51891">
    <property type="entry name" value="CENP_V_GFA"/>
    <property type="match status" value="2"/>
</dbReference>
<evidence type="ECO:0000256" key="2">
    <source>
        <dbReference type="ARBA" id="ARBA00022723"/>
    </source>
</evidence>
<keyword evidence="2" id="KW-0479">Metal-binding</keyword>
<dbReference type="STRING" id="253628.A0A0D2AP45"/>
<dbReference type="GO" id="GO:0016846">
    <property type="term" value="F:carbon-sulfur lyase activity"/>
    <property type="evidence" value="ECO:0007669"/>
    <property type="project" value="InterPro"/>
</dbReference>
<evidence type="ECO:0000259" key="5">
    <source>
        <dbReference type="PROSITE" id="PS51891"/>
    </source>
</evidence>